<keyword evidence="1" id="KW-0540">Nuclease</keyword>
<dbReference type="VEuPathDB" id="TriTrypDB:TcCLB.503759.59"/>
<dbReference type="VEuPathDB" id="TriTrypDB:ECC02_005173"/>
<proteinExistence type="predicted"/>
<dbReference type="PANTHER" id="PTHR12814">
    <property type="entry name" value="RNA-BINDING PROTEIN NOB1"/>
    <property type="match status" value="1"/>
</dbReference>
<dbReference type="GO" id="GO:0016787">
    <property type="term" value="F:hydrolase activity"/>
    <property type="evidence" value="ECO:0007669"/>
    <property type="project" value="UniProtKB-KW"/>
</dbReference>
<keyword evidence="2" id="KW-0479">Metal-binding</keyword>
<evidence type="ECO:0000313" key="6">
    <source>
        <dbReference type="Proteomes" id="UP000246121"/>
    </source>
</evidence>
<evidence type="ECO:0000256" key="2">
    <source>
        <dbReference type="ARBA" id="ARBA00022723"/>
    </source>
</evidence>
<dbReference type="GO" id="GO:0030490">
    <property type="term" value="P:maturation of SSU-rRNA"/>
    <property type="evidence" value="ECO:0007669"/>
    <property type="project" value="TreeGrafter"/>
</dbReference>
<dbReference type="PANTHER" id="PTHR12814:SF2">
    <property type="entry name" value="RNA-BINDING PROTEIN NOB1"/>
    <property type="match status" value="1"/>
</dbReference>
<dbReference type="VEuPathDB" id="TriTrypDB:TCSYLVIO_007754"/>
<evidence type="ECO:0000313" key="5">
    <source>
        <dbReference type="EMBL" id="PWU92107.1"/>
    </source>
</evidence>
<evidence type="ECO:0000256" key="1">
    <source>
        <dbReference type="ARBA" id="ARBA00022722"/>
    </source>
</evidence>
<organism evidence="5 6">
    <name type="scientific">Trypanosoma cruzi</name>
    <dbReference type="NCBI Taxonomy" id="5693"/>
    <lineage>
        <taxon>Eukaryota</taxon>
        <taxon>Discoba</taxon>
        <taxon>Euglenozoa</taxon>
        <taxon>Kinetoplastea</taxon>
        <taxon>Metakinetoplastina</taxon>
        <taxon>Trypanosomatida</taxon>
        <taxon>Trypanosomatidae</taxon>
        <taxon>Trypanosoma</taxon>
        <taxon>Schizotrypanum</taxon>
    </lineage>
</organism>
<dbReference type="VEuPathDB" id="TriTrypDB:BCY84_11612"/>
<dbReference type="Gene3D" id="3.40.50.1010">
    <property type="entry name" value="5'-nuclease"/>
    <property type="match status" value="1"/>
</dbReference>
<keyword evidence="3" id="KW-0378">Hydrolase</keyword>
<dbReference type="VEuPathDB" id="TriTrypDB:TcG_11152"/>
<reference evidence="5 6" key="1">
    <citation type="journal article" date="2018" name="Microb. Genom.">
        <title>Expanding an expanded genome: long-read sequencing of Trypanosoma cruzi.</title>
        <authorList>
            <person name="Berna L."/>
            <person name="Rodriguez M."/>
            <person name="Chiribao M.L."/>
            <person name="Parodi-Talice A."/>
            <person name="Pita S."/>
            <person name="Rijo G."/>
            <person name="Alvarez-Valin F."/>
            <person name="Robello C."/>
        </authorList>
    </citation>
    <scope>NUCLEOTIDE SEQUENCE [LARGE SCALE GENOMIC DNA]</scope>
    <source>
        <strain evidence="5 6">Dm28c</strain>
    </source>
</reference>
<dbReference type="Pfam" id="PF17146">
    <property type="entry name" value="PIN_6"/>
    <property type="match status" value="1"/>
</dbReference>
<dbReference type="VEuPathDB" id="TriTrypDB:C3747_102g103"/>
<dbReference type="GO" id="GO:0030688">
    <property type="term" value="C:preribosome, small subunit precursor"/>
    <property type="evidence" value="ECO:0007669"/>
    <property type="project" value="TreeGrafter"/>
</dbReference>
<accession>A0A2V2V6G1</accession>
<comment type="caution">
    <text evidence="5">The sequence shown here is derived from an EMBL/GenBank/DDBJ whole genome shotgun (WGS) entry which is preliminary data.</text>
</comment>
<dbReference type="InterPro" id="IPR039907">
    <property type="entry name" value="NOB1"/>
</dbReference>
<dbReference type="GO" id="GO:0046872">
    <property type="term" value="F:metal ion binding"/>
    <property type="evidence" value="ECO:0007669"/>
    <property type="project" value="UniProtKB-KW"/>
</dbReference>
<name>A0A2V2V6G1_TRYCR</name>
<dbReference type="VEuPathDB" id="TriTrypDB:TcCLB.510423.40"/>
<sequence length="176" mass="19565">MDSFNDVADVLVTTPQVVAEVRDRAARELLSRFSQVLHVLEPSKEAIAAVVSVAEKTGDLGAMSRTDIRLCALALYCCKATNSLQSPIEPRQAVINPDGDHGTEIVTDAVPDEGMMIVRRRVMGVKMGRMKMMVMMRDGLHRRTSTNIYEEQRMLWGSVLTEVLHASPPTTRCRTH</sequence>
<dbReference type="AlphaFoldDB" id="A0A2V2V6G1"/>
<dbReference type="Proteomes" id="UP000246121">
    <property type="component" value="Unassembled WGS sequence"/>
</dbReference>
<dbReference type="VEuPathDB" id="TriTrypDB:TcCL_NonESM08128"/>
<dbReference type="VEuPathDB" id="TriTrypDB:TcBrA4_0026050"/>
<feature type="domain" description="Ribonuclease PIN" evidence="4">
    <location>
        <begin position="4"/>
        <end position="75"/>
    </location>
</feature>
<dbReference type="GO" id="GO:0004521">
    <property type="term" value="F:RNA endonuclease activity"/>
    <property type="evidence" value="ECO:0007669"/>
    <property type="project" value="TreeGrafter"/>
</dbReference>
<dbReference type="VEuPathDB" id="TriTrypDB:Tc_MARK_7207"/>
<dbReference type="CDD" id="cd09876">
    <property type="entry name" value="PIN_Nob1-like"/>
    <property type="match status" value="1"/>
</dbReference>
<dbReference type="VEuPathDB" id="TriTrypDB:TCDM_12451"/>
<protein>
    <recommendedName>
        <fullName evidence="4">Ribonuclease PIN domain-containing protein</fullName>
    </recommendedName>
</protein>
<evidence type="ECO:0000256" key="3">
    <source>
        <dbReference type="ARBA" id="ARBA00022801"/>
    </source>
</evidence>
<evidence type="ECO:0000259" key="4">
    <source>
        <dbReference type="Pfam" id="PF17146"/>
    </source>
</evidence>
<dbReference type="VEuPathDB" id="TriTrypDB:C4B63_40g184"/>
<dbReference type="InterPro" id="IPR033411">
    <property type="entry name" value="Ribonuclease_PIN"/>
</dbReference>
<dbReference type="EMBL" id="PRFA01000040">
    <property type="protein sequence ID" value="PWU92107.1"/>
    <property type="molecule type" value="Genomic_DNA"/>
</dbReference>
<gene>
    <name evidence="5" type="ORF">C4B63_40g184</name>
</gene>